<name>A0A7W7LRF4_9ACTN</name>
<organism evidence="2 3">
    <name type="scientific">Streptomyces olivoverticillatus</name>
    <dbReference type="NCBI Taxonomy" id="66427"/>
    <lineage>
        <taxon>Bacteria</taxon>
        <taxon>Bacillati</taxon>
        <taxon>Actinomycetota</taxon>
        <taxon>Actinomycetes</taxon>
        <taxon>Kitasatosporales</taxon>
        <taxon>Streptomycetaceae</taxon>
        <taxon>Streptomyces</taxon>
    </lineage>
</organism>
<evidence type="ECO:0000313" key="2">
    <source>
        <dbReference type="EMBL" id="MBB4894371.1"/>
    </source>
</evidence>
<evidence type="ECO:0000313" key="3">
    <source>
        <dbReference type="Proteomes" id="UP000556084"/>
    </source>
</evidence>
<comment type="caution">
    <text evidence="2">The sequence shown here is derived from an EMBL/GenBank/DDBJ whole genome shotgun (WGS) entry which is preliminary data.</text>
</comment>
<dbReference type="Proteomes" id="UP000556084">
    <property type="component" value="Unassembled WGS sequence"/>
</dbReference>
<keyword evidence="3" id="KW-1185">Reference proteome</keyword>
<evidence type="ECO:0000256" key="1">
    <source>
        <dbReference type="SAM" id="MobiDB-lite"/>
    </source>
</evidence>
<gene>
    <name evidence="2" type="ORF">FHS39_003405</name>
</gene>
<dbReference type="EMBL" id="JACHJH010000004">
    <property type="protein sequence ID" value="MBB4894371.1"/>
    <property type="molecule type" value="Genomic_DNA"/>
</dbReference>
<proteinExistence type="predicted"/>
<feature type="compositionally biased region" description="Pro residues" evidence="1">
    <location>
        <begin position="79"/>
        <end position="93"/>
    </location>
</feature>
<sequence length="121" mass="12952">MNATQQHMLDAYRASVHQQTAPPAPGTNEWQMVREFRTWRAFRAVVDERVAARRARLAALFAFLRPSTVSRATTAPAPAATPAPAPAPAPAPRPSAGRPDAVRLPADRLGDGCGTPAQCRS</sequence>
<dbReference type="RefSeq" id="WP_184350154.1">
    <property type="nucleotide sequence ID" value="NZ_JACHJH010000004.1"/>
</dbReference>
<feature type="region of interest" description="Disordered" evidence="1">
    <location>
        <begin position="72"/>
        <end position="121"/>
    </location>
</feature>
<protein>
    <submittedName>
        <fullName evidence="2">Uncharacterized protein</fullName>
    </submittedName>
</protein>
<reference evidence="2 3" key="1">
    <citation type="submission" date="2020-08" db="EMBL/GenBank/DDBJ databases">
        <title>Genomic Encyclopedia of Type Strains, Phase III (KMG-III): the genomes of soil and plant-associated and newly described type strains.</title>
        <authorList>
            <person name="Whitman W."/>
        </authorList>
    </citation>
    <scope>NUCLEOTIDE SEQUENCE [LARGE SCALE GENOMIC DNA]</scope>
    <source>
        <strain evidence="2 3">CECT 3266</strain>
    </source>
</reference>
<accession>A0A7W7LRF4</accession>
<dbReference type="AlphaFoldDB" id="A0A7W7LRF4"/>